<dbReference type="AlphaFoldDB" id="A0A133PT02"/>
<sequence length="227" mass="25700">MKRIAIYLLIVLPMMAACSKHKTVTDEPSPIDTIPMLVTKVQKCSRLYTTEYHVHKILTHNDKMKVTGSILHKEFTVNIPAGDRRIAIPIDAVMKAYVDFDGFSEKNIRRKNGHLTVILPDPKIVLTGTKVNHKEVKQFVALTRRNFTDAVLTNYEQQGRQQIIASIPQMGIIEQARVSAARQLVPLFKAMGYKEENITISFRKKFDIGDLPSILDNSTVEKNGKDI</sequence>
<dbReference type="PATRIC" id="fig|28128.5.peg.2925"/>
<evidence type="ECO:0000313" key="2">
    <source>
        <dbReference type="EMBL" id="KXA31989.1"/>
    </source>
</evidence>
<evidence type="ECO:0000256" key="1">
    <source>
        <dbReference type="SAM" id="SignalP"/>
    </source>
</evidence>
<name>A0A133PT02_9BACT</name>
<organism evidence="2 3">
    <name type="scientific">Prevotella corporis</name>
    <dbReference type="NCBI Taxonomy" id="28128"/>
    <lineage>
        <taxon>Bacteria</taxon>
        <taxon>Pseudomonadati</taxon>
        <taxon>Bacteroidota</taxon>
        <taxon>Bacteroidia</taxon>
        <taxon>Bacteroidales</taxon>
        <taxon>Prevotellaceae</taxon>
        <taxon>Prevotella</taxon>
    </lineage>
</organism>
<feature type="signal peptide" evidence="1">
    <location>
        <begin position="1"/>
        <end position="16"/>
    </location>
</feature>
<gene>
    <name evidence="2" type="ORF">HMPREF3226_02840</name>
</gene>
<evidence type="ECO:0000313" key="3">
    <source>
        <dbReference type="Proteomes" id="UP000070533"/>
    </source>
</evidence>
<keyword evidence="1" id="KW-0732">Signal</keyword>
<accession>A0A133PT02</accession>
<keyword evidence="3" id="KW-1185">Reference proteome</keyword>
<evidence type="ECO:0008006" key="4">
    <source>
        <dbReference type="Google" id="ProtNLM"/>
    </source>
</evidence>
<protein>
    <recommendedName>
        <fullName evidence="4">DUF4230 domain-containing protein</fullName>
    </recommendedName>
</protein>
<comment type="caution">
    <text evidence="2">The sequence shown here is derived from an EMBL/GenBank/DDBJ whole genome shotgun (WGS) entry which is preliminary data.</text>
</comment>
<dbReference type="EMBL" id="LRQG01000263">
    <property type="protein sequence ID" value="KXA31989.1"/>
    <property type="molecule type" value="Genomic_DNA"/>
</dbReference>
<reference evidence="3" key="1">
    <citation type="submission" date="2016-01" db="EMBL/GenBank/DDBJ databases">
        <authorList>
            <person name="Mitreva M."/>
            <person name="Pepin K.H."/>
            <person name="Mihindukulasuriya K.A."/>
            <person name="Fulton R."/>
            <person name="Fronick C."/>
            <person name="O'Laughlin M."/>
            <person name="Miner T."/>
            <person name="Herter B."/>
            <person name="Rosa B.A."/>
            <person name="Cordes M."/>
            <person name="Tomlinson C."/>
            <person name="Wollam A."/>
            <person name="Palsikar V.B."/>
            <person name="Mardis E.R."/>
            <person name="Wilson R.K."/>
        </authorList>
    </citation>
    <scope>NUCLEOTIDE SEQUENCE [LARGE SCALE GENOMIC DNA]</scope>
    <source>
        <strain evidence="3">MJR7716</strain>
    </source>
</reference>
<dbReference type="Pfam" id="PF14014">
    <property type="entry name" value="DUF4230"/>
    <property type="match status" value="1"/>
</dbReference>
<dbReference type="STRING" id="28128.HMPREF3226_02840"/>
<dbReference type="eggNOG" id="ENOG50313N4">
    <property type="taxonomic scope" value="Bacteria"/>
</dbReference>
<dbReference type="InterPro" id="IPR025324">
    <property type="entry name" value="DUF4230"/>
</dbReference>
<dbReference type="PROSITE" id="PS51257">
    <property type="entry name" value="PROKAR_LIPOPROTEIN"/>
    <property type="match status" value="1"/>
</dbReference>
<dbReference type="OrthoDB" id="1080810at2"/>
<feature type="chain" id="PRO_5007458402" description="DUF4230 domain-containing protein" evidence="1">
    <location>
        <begin position="17"/>
        <end position="227"/>
    </location>
</feature>
<dbReference type="Proteomes" id="UP000070533">
    <property type="component" value="Unassembled WGS sequence"/>
</dbReference>
<dbReference type="RefSeq" id="WP_060941457.1">
    <property type="nucleotide sequence ID" value="NZ_KQ957345.1"/>
</dbReference>
<proteinExistence type="predicted"/>